<dbReference type="CDD" id="cd08966">
    <property type="entry name" value="EcFpg-like_N"/>
    <property type="match status" value="1"/>
</dbReference>
<dbReference type="GO" id="GO:0008270">
    <property type="term" value="F:zinc ion binding"/>
    <property type="evidence" value="ECO:0007669"/>
    <property type="project" value="UniProtKB-KW"/>
</dbReference>
<dbReference type="AlphaFoldDB" id="A0A0G1LVV9"/>
<dbReference type="InterPro" id="IPR015887">
    <property type="entry name" value="DNA_glyclase_Znf_dom_DNA_BS"/>
</dbReference>
<dbReference type="PATRIC" id="fig|1618384.3.peg.616"/>
<evidence type="ECO:0000256" key="10">
    <source>
        <dbReference type="ARBA" id="ARBA00023125"/>
    </source>
</evidence>
<dbReference type="GO" id="GO:0003684">
    <property type="term" value="F:damaged DNA binding"/>
    <property type="evidence" value="ECO:0007669"/>
    <property type="project" value="InterPro"/>
</dbReference>
<keyword evidence="5" id="KW-0479">Metal-binding</keyword>
<keyword evidence="6" id="KW-0227">DNA damage</keyword>
<evidence type="ECO:0000313" key="20">
    <source>
        <dbReference type="Proteomes" id="UP000034835"/>
    </source>
</evidence>
<evidence type="ECO:0000256" key="2">
    <source>
        <dbReference type="ARBA" id="ARBA00001947"/>
    </source>
</evidence>
<dbReference type="InterPro" id="IPR020629">
    <property type="entry name" value="FPG_Glyclase"/>
</dbReference>
<dbReference type="NCBIfam" id="NF002211">
    <property type="entry name" value="PRK01103.1"/>
    <property type="match status" value="1"/>
</dbReference>
<feature type="domain" description="FPG-type" evidence="17">
    <location>
        <begin position="248"/>
        <end position="282"/>
    </location>
</feature>
<dbReference type="InterPro" id="IPR015886">
    <property type="entry name" value="H2TH_FPG"/>
</dbReference>
<dbReference type="NCBIfam" id="TIGR00577">
    <property type="entry name" value="fpg"/>
    <property type="match status" value="1"/>
</dbReference>
<dbReference type="InterPro" id="IPR010979">
    <property type="entry name" value="Ribosomal_uS13-like_H2TH"/>
</dbReference>
<evidence type="ECO:0000256" key="13">
    <source>
        <dbReference type="ARBA" id="ARBA00023268"/>
    </source>
</evidence>
<dbReference type="Proteomes" id="UP000034835">
    <property type="component" value="Unassembled WGS sequence"/>
</dbReference>
<evidence type="ECO:0000259" key="18">
    <source>
        <dbReference type="PROSITE" id="PS51068"/>
    </source>
</evidence>
<comment type="similarity">
    <text evidence="3">Belongs to the FPG family.</text>
</comment>
<evidence type="ECO:0000256" key="6">
    <source>
        <dbReference type="ARBA" id="ARBA00022763"/>
    </source>
</evidence>
<dbReference type="PANTHER" id="PTHR22993:SF9">
    <property type="entry name" value="FORMAMIDOPYRIMIDINE-DNA GLYCOSYLASE"/>
    <property type="match status" value="1"/>
</dbReference>
<evidence type="ECO:0000256" key="8">
    <source>
        <dbReference type="ARBA" id="ARBA00022801"/>
    </source>
</evidence>
<keyword evidence="14" id="KW-0326">Glycosidase</keyword>
<dbReference type="STRING" id="1618384.UW68_C0020G0011"/>
<evidence type="ECO:0000256" key="3">
    <source>
        <dbReference type="ARBA" id="ARBA00009409"/>
    </source>
</evidence>
<evidence type="ECO:0000313" key="19">
    <source>
        <dbReference type="EMBL" id="KKT72957.1"/>
    </source>
</evidence>
<feature type="domain" description="Formamidopyrimidine-DNA glycosylase catalytic" evidence="18">
    <location>
        <begin position="2"/>
        <end position="125"/>
    </location>
</feature>
<proteinExistence type="inferred from homology"/>
<keyword evidence="10" id="KW-0238">DNA-binding</keyword>
<keyword evidence="9" id="KW-0862">Zinc</keyword>
<dbReference type="SMART" id="SM01232">
    <property type="entry name" value="H2TH"/>
    <property type="match status" value="1"/>
</dbReference>
<dbReference type="Pfam" id="PF01149">
    <property type="entry name" value="Fapy_DNA_glyco"/>
    <property type="match status" value="1"/>
</dbReference>
<evidence type="ECO:0000256" key="5">
    <source>
        <dbReference type="ARBA" id="ARBA00022723"/>
    </source>
</evidence>
<accession>A0A0G1LVV9</accession>
<dbReference type="Gene3D" id="1.10.8.50">
    <property type="match status" value="1"/>
</dbReference>
<organism evidence="19 20">
    <name type="scientific">Candidatus Collierbacteria bacterium GW2011_GWB1_44_6</name>
    <dbReference type="NCBI Taxonomy" id="1618384"/>
    <lineage>
        <taxon>Bacteria</taxon>
        <taxon>Candidatus Collieribacteriota</taxon>
    </lineage>
</organism>
<comment type="subunit">
    <text evidence="4">Monomer.</text>
</comment>
<dbReference type="PANTHER" id="PTHR22993">
    <property type="entry name" value="FORMAMIDOPYRIMIDINE-DNA GLYCOSYLASE"/>
    <property type="match status" value="1"/>
</dbReference>
<dbReference type="EMBL" id="LCJG01000020">
    <property type="protein sequence ID" value="KKT72957.1"/>
    <property type="molecule type" value="Genomic_DNA"/>
</dbReference>
<comment type="catalytic activity">
    <reaction evidence="15">
        <text>2'-deoxyribonucleotide-(2'-deoxyribose 5'-phosphate)-2'-deoxyribonucleotide-DNA = a 3'-end 2'-deoxyribonucleotide-(2,3-dehydro-2,3-deoxyribose 5'-phosphate)-DNA + a 5'-end 5'-phospho-2'-deoxyribonucleoside-DNA + H(+)</text>
        <dbReference type="Rhea" id="RHEA:66592"/>
        <dbReference type="Rhea" id="RHEA-COMP:13180"/>
        <dbReference type="Rhea" id="RHEA-COMP:16897"/>
        <dbReference type="Rhea" id="RHEA-COMP:17067"/>
        <dbReference type="ChEBI" id="CHEBI:15378"/>
        <dbReference type="ChEBI" id="CHEBI:136412"/>
        <dbReference type="ChEBI" id="CHEBI:157695"/>
        <dbReference type="ChEBI" id="CHEBI:167181"/>
        <dbReference type="EC" id="4.2.99.18"/>
    </reaction>
</comment>
<evidence type="ECO:0000256" key="4">
    <source>
        <dbReference type="ARBA" id="ARBA00011245"/>
    </source>
</evidence>
<dbReference type="SUPFAM" id="SSF57716">
    <property type="entry name" value="Glucocorticoid receptor-like (DNA-binding domain)"/>
    <property type="match status" value="1"/>
</dbReference>
<dbReference type="PROSITE" id="PS51068">
    <property type="entry name" value="FPG_CAT"/>
    <property type="match status" value="1"/>
</dbReference>
<evidence type="ECO:0000256" key="15">
    <source>
        <dbReference type="ARBA" id="ARBA00044632"/>
    </source>
</evidence>
<dbReference type="InterPro" id="IPR000214">
    <property type="entry name" value="Znf_DNA_glyclase/AP_lyase"/>
</dbReference>
<evidence type="ECO:0000256" key="7">
    <source>
        <dbReference type="ARBA" id="ARBA00022771"/>
    </source>
</evidence>
<gene>
    <name evidence="19" type="ORF">UW68_C0020G0011</name>
</gene>
<evidence type="ECO:0000256" key="12">
    <source>
        <dbReference type="ARBA" id="ARBA00023239"/>
    </source>
</evidence>
<dbReference type="Pfam" id="PF06827">
    <property type="entry name" value="zf-FPG_IleRS"/>
    <property type="match status" value="1"/>
</dbReference>
<keyword evidence="8" id="KW-0378">Hydrolase</keyword>
<keyword evidence="12" id="KW-0456">Lyase</keyword>
<dbReference type="Gene3D" id="3.20.190.10">
    <property type="entry name" value="MutM-like, N-terminal"/>
    <property type="match status" value="1"/>
</dbReference>
<dbReference type="PROSITE" id="PS51066">
    <property type="entry name" value="ZF_FPG_2"/>
    <property type="match status" value="1"/>
</dbReference>
<dbReference type="FunFam" id="1.10.8.50:FF:000003">
    <property type="entry name" value="Formamidopyrimidine-DNA glycosylase"/>
    <property type="match status" value="1"/>
</dbReference>
<dbReference type="SUPFAM" id="SSF81624">
    <property type="entry name" value="N-terminal domain of MutM-like DNA repair proteins"/>
    <property type="match status" value="1"/>
</dbReference>
<sequence>MPELPEVETIRNQLNKVLRGKIIKEIEVLREKSFSGDPTAMRGWKIQSIERKSKILEVLFENQPDIVIVHLKMTGQLIYVNGEKRILGGHPSPDWVNQLPSKHTRVIWNFDDGTKLFFNDMRVFGWMKIINFKEYEKYTRKTVPDITEKGFTTKYLFDILNRSEKPIKLVLLDQDKIGGLGNIYVNDALYLAKIRPDRKSDSLERDEGISLHKAICTIIKRGIKYGGASASNYVQVSGLGGTYQDHFLVYKKEGEKCKRCGGVIKKIKLGGRGTFYCSDCQK</sequence>
<comment type="cofactor">
    <cofactor evidence="2">
        <name>Zn(2+)</name>
        <dbReference type="ChEBI" id="CHEBI:29105"/>
    </cofactor>
</comment>
<dbReference type="Pfam" id="PF06831">
    <property type="entry name" value="H2TH"/>
    <property type="match status" value="1"/>
</dbReference>
<keyword evidence="11" id="KW-0234">DNA repair</keyword>
<dbReference type="InterPro" id="IPR010663">
    <property type="entry name" value="Znf_FPG/IleRS"/>
</dbReference>
<comment type="catalytic activity">
    <reaction evidence="1">
        <text>Hydrolysis of DNA containing ring-opened 7-methylguanine residues, releasing 2,6-diamino-4-hydroxy-5-(N-methyl)formamidopyrimidine.</text>
        <dbReference type="EC" id="3.2.2.23"/>
    </reaction>
</comment>
<evidence type="ECO:0000259" key="17">
    <source>
        <dbReference type="PROSITE" id="PS51066"/>
    </source>
</evidence>
<dbReference type="GO" id="GO:0140078">
    <property type="term" value="F:class I DNA-(apurinic or apyrimidinic site) endonuclease activity"/>
    <property type="evidence" value="ECO:0007669"/>
    <property type="project" value="UniProtKB-EC"/>
</dbReference>
<evidence type="ECO:0000256" key="9">
    <source>
        <dbReference type="ARBA" id="ARBA00022833"/>
    </source>
</evidence>
<dbReference type="GO" id="GO:0034039">
    <property type="term" value="F:8-oxo-7,8-dihydroguanine DNA N-glycosylase activity"/>
    <property type="evidence" value="ECO:0007669"/>
    <property type="project" value="TreeGrafter"/>
</dbReference>
<dbReference type="GO" id="GO:0006284">
    <property type="term" value="P:base-excision repair"/>
    <property type="evidence" value="ECO:0007669"/>
    <property type="project" value="InterPro"/>
</dbReference>
<reference evidence="19 20" key="1">
    <citation type="journal article" date="2015" name="Nature">
        <title>rRNA introns, odd ribosomes, and small enigmatic genomes across a large radiation of phyla.</title>
        <authorList>
            <person name="Brown C.T."/>
            <person name="Hug L.A."/>
            <person name="Thomas B.C."/>
            <person name="Sharon I."/>
            <person name="Castelle C.J."/>
            <person name="Singh A."/>
            <person name="Wilkins M.J."/>
            <person name="Williams K.H."/>
            <person name="Banfield J.F."/>
        </authorList>
    </citation>
    <scope>NUCLEOTIDE SEQUENCE [LARGE SCALE GENOMIC DNA]</scope>
</reference>
<evidence type="ECO:0000256" key="11">
    <source>
        <dbReference type="ARBA" id="ARBA00023204"/>
    </source>
</evidence>
<dbReference type="InterPro" id="IPR035937">
    <property type="entry name" value="FPG_N"/>
</dbReference>
<evidence type="ECO:0000256" key="16">
    <source>
        <dbReference type="PROSITE-ProRule" id="PRU00391"/>
    </source>
</evidence>
<keyword evidence="13" id="KW-0511">Multifunctional enzyme</keyword>
<dbReference type="PROSITE" id="PS01242">
    <property type="entry name" value="ZF_FPG_1"/>
    <property type="match status" value="1"/>
</dbReference>
<name>A0A0G1LVV9_9BACT</name>
<keyword evidence="7 16" id="KW-0863">Zinc-finger</keyword>
<dbReference type="SMART" id="SM00898">
    <property type="entry name" value="Fapy_DNA_glyco"/>
    <property type="match status" value="1"/>
</dbReference>
<protein>
    <submittedName>
        <fullName evidence="19">Formamidopyrimidine-DNA glycosylase</fullName>
    </submittedName>
</protein>
<evidence type="ECO:0000256" key="14">
    <source>
        <dbReference type="ARBA" id="ARBA00023295"/>
    </source>
</evidence>
<comment type="caution">
    <text evidence="19">The sequence shown here is derived from an EMBL/GenBank/DDBJ whole genome shotgun (WGS) entry which is preliminary data.</text>
</comment>
<dbReference type="InterPro" id="IPR012319">
    <property type="entry name" value="FPG_cat"/>
</dbReference>
<evidence type="ECO:0000256" key="1">
    <source>
        <dbReference type="ARBA" id="ARBA00001668"/>
    </source>
</evidence>
<dbReference type="SUPFAM" id="SSF46946">
    <property type="entry name" value="S13-like H2TH domain"/>
    <property type="match status" value="1"/>
</dbReference>